<evidence type="ECO:0000313" key="3">
    <source>
        <dbReference type="EMBL" id="MDT8332592.1"/>
    </source>
</evidence>
<reference evidence="2 4" key="1">
    <citation type="submission" date="2016-05" db="EMBL/GenBank/DDBJ databases">
        <title>Complete Genome and Methylome Analysis of Psychrotrophic Bacterial Isolates from Antarctic Lake Untersee.</title>
        <authorList>
            <person name="Fomenkov A."/>
            <person name="Akimov V.N."/>
            <person name="Vasilyeva L.V."/>
            <person name="Andersen D."/>
            <person name="Vincze T."/>
            <person name="Roberts R.J."/>
        </authorList>
    </citation>
    <scope>NUCLEOTIDE SEQUENCE [LARGE SCALE GENOMIC DNA]</scope>
    <source>
        <strain evidence="2 4">U14-5</strain>
    </source>
</reference>
<dbReference type="Pfam" id="PF11123">
    <property type="entry name" value="DNA_Packaging_2"/>
    <property type="match status" value="1"/>
</dbReference>
<dbReference type="STRING" id="257708.RGI145_16965"/>
<reference evidence="3 5" key="2">
    <citation type="journal article" date="2019" name="Microb. Pathog.">
        <title>Comparison of VITEK 2, MALDI-TOF MS, 16S rRNA gene sequencing, and whole-genome sequencing for identification of Roseomonas mucosa.</title>
        <authorList>
            <person name="Rudolph W.W."/>
            <person name="Gunzer F."/>
            <person name="Trauth M."/>
            <person name="Bunk B."/>
            <person name="Bigge R."/>
            <person name="Schrottner P."/>
        </authorList>
    </citation>
    <scope>NUCLEOTIDE SEQUENCE [LARGE SCALE GENOMIC DNA]</scope>
    <source>
        <strain evidence="3 5">DSM 103800</strain>
    </source>
</reference>
<dbReference type="Proteomes" id="UP000185494">
    <property type="component" value="Chromosome 1"/>
</dbReference>
<feature type="region of interest" description="Disordered" evidence="1">
    <location>
        <begin position="54"/>
        <end position="85"/>
    </location>
</feature>
<dbReference type="InterPro" id="IPR024345">
    <property type="entry name" value="DNA_matur_Phage_T7-like"/>
</dbReference>
<sequence length="85" mass="9476">MSRATEELLAKLHKLMADEFVDRLQNGEKDKDGNEIPATAATLNTIRQFLKDNGITAEPKPGSPLDHLNRLANFDGDADPRFRLT</sequence>
<evidence type="ECO:0000313" key="5">
    <source>
        <dbReference type="Proteomes" id="UP001258945"/>
    </source>
</evidence>
<accession>A0A1L7AIC8</accession>
<evidence type="ECO:0000256" key="1">
    <source>
        <dbReference type="SAM" id="MobiDB-lite"/>
    </source>
</evidence>
<evidence type="ECO:0000313" key="4">
    <source>
        <dbReference type="Proteomes" id="UP000185494"/>
    </source>
</evidence>
<dbReference type="EMBL" id="JAVVDO010000031">
    <property type="protein sequence ID" value="MDT8332592.1"/>
    <property type="molecule type" value="Genomic_DNA"/>
</dbReference>
<reference evidence="3" key="3">
    <citation type="submission" date="2023-09" db="EMBL/GenBank/DDBJ databases">
        <authorList>
            <person name="Schober I."/>
            <person name="Bunk B."/>
        </authorList>
    </citation>
    <scope>NUCLEOTIDE SEQUENCE</scope>
    <source>
        <strain evidence="3">DSM 103800</strain>
    </source>
</reference>
<dbReference type="KEGG" id="rgi:RGI145_16965"/>
<dbReference type="Proteomes" id="UP001258945">
    <property type="component" value="Unassembled WGS sequence"/>
</dbReference>
<organism evidence="2 4">
    <name type="scientific">Roseomonas gilardii</name>
    <dbReference type="NCBI Taxonomy" id="257708"/>
    <lineage>
        <taxon>Bacteria</taxon>
        <taxon>Pseudomonadati</taxon>
        <taxon>Pseudomonadota</taxon>
        <taxon>Alphaproteobacteria</taxon>
        <taxon>Acetobacterales</taxon>
        <taxon>Roseomonadaceae</taxon>
        <taxon>Roseomonas</taxon>
    </lineage>
</organism>
<dbReference type="RefSeq" id="WP_075799309.1">
    <property type="nucleotide sequence ID" value="NZ_CP015583.1"/>
</dbReference>
<protein>
    <submittedName>
        <fullName evidence="2">Uncharacterized protein</fullName>
    </submittedName>
</protein>
<keyword evidence="5" id="KW-1185">Reference proteome</keyword>
<dbReference type="AlphaFoldDB" id="A0A1L7AIC8"/>
<dbReference type="EMBL" id="CP015583">
    <property type="protein sequence ID" value="APT58548.1"/>
    <property type="molecule type" value="Genomic_DNA"/>
</dbReference>
<gene>
    <name evidence="2" type="ORF">RGI145_16965</name>
    <name evidence="3" type="ORF">RQ831_16160</name>
</gene>
<name>A0A1L7AIC8_9PROT</name>
<evidence type="ECO:0000313" key="2">
    <source>
        <dbReference type="EMBL" id="APT58548.1"/>
    </source>
</evidence>
<proteinExistence type="predicted"/>